<reference evidence="1 2" key="1">
    <citation type="submission" date="2019-04" db="EMBL/GenBank/DDBJ databases">
        <authorList>
            <person name="Li M."/>
            <person name="Gao C."/>
        </authorList>
    </citation>
    <scope>NUCLEOTIDE SEQUENCE [LARGE SCALE GENOMIC DNA]</scope>
    <source>
        <strain evidence="1 2">BGMRC 2031</strain>
    </source>
</reference>
<evidence type="ECO:0000313" key="2">
    <source>
        <dbReference type="Proteomes" id="UP000305202"/>
    </source>
</evidence>
<accession>A0ABY2SGI0</accession>
<keyword evidence="2" id="KW-1185">Reference proteome</keyword>
<protein>
    <submittedName>
        <fullName evidence="1">Uncharacterized protein</fullName>
    </submittedName>
</protein>
<evidence type="ECO:0000313" key="1">
    <source>
        <dbReference type="EMBL" id="TKI03545.1"/>
    </source>
</evidence>
<dbReference type="RefSeq" id="WP_136992285.1">
    <property type="nucleotide sequence ID" value="NZ_SZPQ01000041.1"/>
</dbReference>
<name>A0ABY2SGI0_9HYPH</name>
<gene>
    <name evidence="1" type="ORF">FCN80_20925</name>
</gene>
<comment type="caution">
    <text evidence="1">The sequence shown here is derived from an EMBL/GenBank/DDBJ whole genome shotgun (WGS) entry which is preliminary data.</text>
</comment>
<dbReference type="EMBL" id="SZPQ01000041">
    <property type="protein sequence ID" value="TKI03545.1"/>
    <property type="molecule type" value="Genomic_DNA"/>
</dbReference>
<proteinExistence type="predicted"/>
<sequence>MNSVQIQELDKIIESFSPEENEILQQDAETDLSSWSQGELVSGLSKFASRESLNVVLANYNDALGDAIYEIILRAKRLDKAMEIYYYVPDEVA</sequence>
<organism evidence="1 2">
    <name type="scientific">Martelella alba</name>
    <dbReference type="NCBI Taxonomy" id="2590451"/>
    <lineage>
        <taxon>Bacteria</taxon>
        <taxon>Pseudomonadati</taxon>
        <taxon>Pseudomonadota</taxon>
        <taxon>Alphaproteobacteria</taxon>
        <taxon>Hyphomicrobiales</taxon>
        <taxon>Aurantimonadaceae</taxon>
        <taxon>Martelella</taxon>
    </lineage>
</organism>
<dbReference type="Proteomes" id="UP000305202">
    <property type="component" value="Unassembled WGS sequence"/>
</dbReference>